<dbReference type="STRING" id="307121.GA0070620_0411"/>
<name>A0A1C3MX84_9ACTN</name>
<organism evidence="2 3">
    <name type="scientific">Micromonospora krabiensis</name>
    <dbReference type="NCBI Taxonomy" id="307121"/>
    <lineage>
        <taxon>Bacteria</taxon>
        <taxon>Bacillati</taxon>
        <taxon>Actinomycetota</taxon>
        <taxon>Actinomycetes</taxon>
        <taxon>Micromonosporales</taxon>
        <taxon>Micromonosporaceae</taxon>
        <taxon>Micromonospora</taxon>
    </lineage>
</organism>
<keyword evidence="1" id="KW-0812">Transmembrane</keyword>
<dbReference type="Proteomes" id="UP000199393">
    <property type="component" value="Chromosome I"/>
</dbReference>
<gene>
    <name evidence="2" type="ORF">GA0070620_0411</name>
</gene>
<evidence type="ECO:0000313" key="3">
    <source>
        <dbReference type="Proteomes" id="UP000199393"/>
    </source>
</evidence>
<evidence type="ECO:0008006" key="4">
    <source>
        <dbReference type="Google" id="ProtNLM"/>
    </source>
</evidence>
<feature type="transmembrane region" description="Helical" evidence="1">
    <location>
        <begin position="100"/>
        <end position="121"/>
    </location>
</feature>
<dbReference type="OrthoDB" id="960912at2"/>
<protein>
    <recommendedName>
        <fullName evidence="4">Peptidase C31 domain-containing protein</fullName>
    </recommendedName>
</protein>
<feature type="transmembrane region" description="Helical" evidence="1">
    <location>
        <begin position="20"/>
        <end position="38"/>
    </location>
</feature>
<feature type="transmembrane region" description="Helical" evidence="1">
    <location>
        <begin position="133"/>
        <end position="151"/>
    </location>
</feature>
<reference evidence="3" key="1">
    <citation type="submission" date="2016-06" db="EMBL/GenBank/DDBJ databases">
        <authorList>
            <person name="Varghese N."/>
        </authorList>
    </citation>
    <scope>NUCLEOTIDE SEQUENCE [LARGE SCALE GENOMIC DNA]</scope>
    <source>
        <strain evidence="3">DSM 45344</strain>
    </source>
</reference>
<accession>A0A1C3MX84</accession>
<feature type="transmembrane region" description="Helical" evidence="1">
    <location>
        <begin position="44"/>
        <end position="62"/>
    </location>
</feature>
<evidence type="ECO:0000313" key="2">
    <source>
        <dbReference type="EMBL" id="SBV24946.1"/>
    </source>
</evidence>
<keyword evidence="1" id="KW-0472">Membrane</keyword>
<dbReference type="EMBL" id="LT598496">
    <property type="protein sequence ID" value="SBV24946.1"/>
    <property type="molecule type" value="Genomic_DNA"/>
</dbReference>
<dbReference type="AlphaFoldDB" id="A0A1C3MX84"/>
<evidence type="ECO:0000256" key="1">
    <source>
        <dbReference type="SAM" id="Phobius"/>
    </source>
</evidence>
<feature type="transmembrane region" description="Helical" evidence="1">
    <location>
        <begin position="74"/>
        <end position="94"/>
    </location>
</feature>
<keyword evidence="1" id="KW-1133">Transmembrane helix</keyword>
<sequence length="185" mass="18856">MTTVAAPGISTTASALRRLYFVRFAFAIVWAAVTFAIAGDLNPLAVTLFVIYPLFDVAAAVVDARSSRATGSPTLLYVNMAVSLLAAVGLALAGTSGIPAVLRVWGAWAVVAGLVQLVVAVPRRRMGGQWPMIISGGLSVLAGGSFIASAAADNPALANAIGYAIPGAIFFLIAAIRLGRTAKGN</sequence>
<feature type="transmembrane region" description="Helical" evidence="1">
    <location>
        <begin position="157"/>
        <end position="179"/>
    </location>
</feature>
<keyword evidence="3" id="KW-1185">Reference proteome</keyword>
<proteinExistence type="predicted"/>
<dbReference type="PATRIC" id="fig|307121.4.peg.421"/>